<dbReference type="PANTHER" id="PTHR45527:SF1">
    <property type="entry name" value="FATTY ACID SYNTHASE"/>
    <property type="match status" value="1"/>
</dbReference>
<evidence type="ECO:0000256" key="2">
    <source>
        <dbReference type="ARBA" id="ARBA00006432"/>
    </source>
</evidence>
<evidence type="ECO:0000256" key="5">
    <source>
        <dbReference type="ARBA" id="ARBA00022598"/>
    </source>
</evidence>
<accession>A0AAW8D4U6</accession>
<dbReference type="SUPFAM" id="SSF56801">
    <property type="entry name" value="Acetyl-CoA synthetase-like"/>
    <property type="match status" value="2"/>
</dbReference>
<dbReference type="InterPro" id="IPR036291">
    <property type="entry name" value="NAD(P)-bd_dom_sf"/>
</dbReference>
<dbReference type="SUPFAM" id="SSF47336">
    <property type="entry name" value="ACP-like"/>
    <property type="match status" value="2"/>
</dbReference>
<dbReference type="InterPro" id="IPR045851">
    <property type="entry name" value="AMP-bd_C_sf"/>
</dbReference>
<evidence type="ECO:0000256" key="1">
    <source>
        <dbReference type="ARBA" id="ARBA00001957"/>
    </source>
</evidence>
<evidence type="ECO:0000259" key="6">
    <source>
        <dbReference type="PROSITE" id="PS50075"/>
    </source>
</evidence>
<dbReference type="Pfam" id="PF00550">
    <property type="entry name" value="PP-binding"/>
    <property type="match status" value="2"/>
</dbReference>
<dbReference type="InterPro" id="IPR010071">
    <property type="entry name" value="AA_adenyl_dom"/>
</dbReference>
<proteinExistence type="inferred from homology"/>
<dbReference type="InterPro" id="IPR042099">
    <property type="entry name" value="ANL_N_sf"/>
</dbReference>
<dbReference type="FunFam" id="3.30.300.30:FF:000010">
    <property type="entry name" value="Enterobactin synthetase component F"/>
    <property type="match status" value="2"/>
</dbReference>
<keyword evidence="3" id="KW-0596">Phosphopantetheine</keyword>
<dbReference type="PROSITE" id="PS00455">
    <property type="entry name" value="AMP_BINDING"/>
    <property type="match status" value="2"/>
</dbReference>
<dbReference type="InterPro" id="IPR010080">
    <property type="entry name" value="Thioester_reductase-like_dom"/>
</dbReference>
<dbReference type="GO" id="GO:0072330">
    <property type="term" value="P:monocarboxylic acid biosynthetic process"/>
    <property type="evidence" value="ECO:0007669"/>
    <property type="project" value="UniProtKB-ARBA"/>
</dbReference>
<sequence>MSTVDQLGRTAPLTSGQMAMWLGAKFASPDTNFNLAEAIDIAGEIDPDIFIAGMRQVADEVEAARLSFVDTPQGPRQVVAPVFAGEIPYLDLSGDSDPLAEAERWMRADYTRNIDLAHGQLWLSALIRLAPDRHIWYHRSHHIVLDGFSGGLIARRFADIYTAMADDDAAVPEDSRLAPISQLADEEHAYRESGRFPRDRQYWTERFADAPDPLSLASRRSVNIGGLLRQTVHLPAASVQALQNIAQELGTTLPQILIATTAAYLYRATGIEDMAIGIPVTARHNDRMRRVPAMVANALPLRLAMRADLPIPELIREVGRQMRQILRHQSYRYEHLRSDLNMLVNNRQLFTTVVNVEPFDYDFRFAGHPAKPRNLSNGTAEDLGIFLYERGNGQDLQIDFDANPAVHTAQELADHQRRLLAFIDAVIRLPLQAVGQIDLLGADERQQLLVEWNDTAHAVPDTHLTALIEAQLSANPQAIALRFDGEAMRNEELNRRANRLAHLLRARGAGPERTVALAIPRSMDLMVALLATLKTGAAYLPVDPDFPQDRIAFMLGDAQPVCLVTTEVLAELLPAASPSLLIDAAQTIAELVTCDDTNPGIAIDPSHPAYVIYTSGSTGMPKGAVVSHRAIVNRLQWMQDHYGLQVDDRVLQKTPSSFDVSVWEFFWPLIDGATLVLAKPGGHKDAAYLAELIAQERITTIHFVPSMLDVFLLEPTAAACTTLRRVICSGEALSPALQSQFQQRLSCELHNLYGPTEAAVDVTSWECERPNDVRDAEATSVPIGRPIWNTQMHVLDSGMQPVPAGVTGELYIAGVGLARGYLKRPLLSAERFIANPYGVPGSRMYRTGDLARWRKNGSLDFLGRADQQVKIRGLRIEPGEIESALLQHPQVAQAAVVAREDVPGEKRLVAYFVAADATDPQAAELRTHLAQSLPEYMVPSAFVSLPSLPLGPSGKLDRKALPPPEVQAATPYAAPRTPTEKILAGLWAETLHLPRVGVNDNFFELGGHSLMIVQLMSMIRQQFMIDLPVDTLFQVSTIAGLAELLDQESVTRPSLTPMPRPARIPLSFAQRRLWLMNQLEGANPAYNMPLALRLSGVLDRAALHAALGDLVQRHESLRTVYPNEDGLPYQHILDSADARPAVIEADSSEEEIAAQLHVAAGHAFDLGSAAPLRVYLFKLVADEHVLLLLTHHIAGDGASLLPLARDLSVAYAARCEGKAPGWEPLPLQYADYALWQQELLGSEDDADSMAGRQREFWRSSLSDLPEQLALPVDHARPLVPTYRGDVVPLQIPAHVHERILQLARDGQASVFMVLQAALAGLLSRLGAGDDIVIGSPVAGRSDHALDELIGCFVNTLVLRTDTSGQPSLRELVSRVRATNLAAYANQEFPYDRLVELLRPGRSRANLPLFQVMLGFQSTNRLSFSLPGLSITPQPVSIDTAKFDLSFILGEQRGADGLPGGISGGIQYSTDLFERSTIEAMGARLVRLLEEACDAPDDAVSGIAILSAEENHRLLSEWSGRKRDIAPLSFADMVASHAAERPHADAVVLDDATISYAELDARANRLSQLLRAQGIAAGAIVATVLPRSLDLIVAHLAIVKAGAAYLPIDPNHMAARSAFVFAEAAPAAVLTHDALLPELAGVPRCIALDSDSMVAALAIQSDKPLAQAAAPDDAAYIIYTSGSTGVPKGVVVPHAGLASLGTAMAERLAIDHDSRVLQFSSSGFDASVMDQLMAFRAGAALVVPGPDQLLGTDLADLIEKQAVSHALIPPAALATLPHGEFPHLQTLVVGGDACPAALAAKWSEGRRMINAYGPTEITICASMSAPMTAEELPSIGQPIWNTRMYVLDDALQPVPPGVAGELYIAGSGVARGYLNRPALSAERFIADPHGAPGSRMYRSGDLARWRADGTLDFLGRADQQVKIRGFRIEPGEIESVLLMHPLVAQAAVIAREDVPGEKRLVAYFVAGSEPQPTELRAHMAQGLPDYMVPSAFVRLPSLPLTQSGKLDKKALPVPDQQPVALYVEPRTPTEKLLADLWSETLHLERVGIHDNFFEIGGHSLMAIQLGMRIRQQMRADFPHAEVYNRPTIADLAAWLDNEGGAAEALDLSRELDLPAHIRPQATAPKLALRRVFLTGASGFVGSHLLAALLRDTAACVVCHVRAPNEQAGEERLKRTLAQRQLGAIWDDARIKVVTGDLGKPHLGLDDAAVQLVRDGCDAIYHCAAQVDFLHPYASLKPANVDSVVTLLEWTSQGRAKSMHYVSTLAVIDQNNKEDTITEQSALASWSGLVDGYSQSKWVGDALAREAQARGMPVAIYRLGAVTGDHTHAICNADDLIWRVAHLYADLETIPDMDLPLNLTPVDDVARAILGLAAQEASWGQVFHLMSQAALRVRDIPHVFERMGMRLEPVGLEPWLQRAHERLAVAQDRDLAAVLAILDRYDTTATPPQVSGAATHAQLEAIGAPIRPVDRDLLQRYFVDLGIDTKARRALETTTS</sequence>
<dbReference type="CDD" id="cd19540">
    <property type="entry name" value="LCL_NRPS-like"/>
    <property type="match status" value="1"/>
</dbReference>
<feature type="domain" description="Carrier" evidence="6">
    <location>
        <begin position="2023"/>
        <end position="2098"/>
    </location>
</feature>
<dbReference type="InterPro" id="IPR013120">
    <property type="entry name" value="FAR_NAD-bd"/>
</dbReference>
<dbReference type="RefSeq" id="WP_307686536.1">
    <property type="nucleotide sequence ID" value="NZ_JAUSRD010000015.1"/>
</dbReference>
<evidence type="ECO:0000256" key="3">
    <source>
        <dbReference type="ARBA" id="ARBA00022450"/>
    </source>
</evidence>
<comment type="caution">
    <text evidence="7">The sequence shown here is derived from an EMBL/GenBank/DDBJ whole genome shotgun (WGS) entry which is preliminary data.</text>
</comment>
<keyword evidence="4" id="KW-0597">Phosphoprotein</keyword>
<dbReference type="Pfam" id="PF13193">
    <property type="entry name" value="AMP-binding_C"/>
    <property type="match status" value="2"/>
</dbReference>
<evidence type="ECO:0000313" key="7">
    <source>
        <dbReference type="EMBL" id="MDP9896087.1"/>
    </source>
</evidence>
<dbReference type="PROSITE" id="PS50075">
    <property type="entry name" value="CARRIER"/>
    <property type="match status" value="2"/>
</dbReference>
<dbReference type="GO" id="GO:0009239">
    <property type="term" value="P:enterobactin biosynthetic process"/>
    <property type="evidence" value="ECO:0007669"/>
    <property type="project" value="TreeGrafter"/>
</dbReference>
<dbReference type="CDD" id="cd05235">
    <property type="entry name" value="SDR_e1"/>
    <property type="match status" value="1"/>
</dbReference>
<dbReference type="PANTHER" id="PTHR45527">
    <property type="entry name" value="NONRIBOSOMAL PEPTIDE SYNTHETASE"/>
    <property type="match status" value="1"/>
</dbReference>
<dbReference type="InterPro" id="IPR001242">
    <property type="entry name" value="Condensation_dom"/>
</dbReference>
<evidence type="ECO:0000256" key="4">
    <source>
        <dbReference type="ARBA" id="ARBA00022553"/>
    </source>
</evidence>
<dbReference type="CDD" id="cd17652">
    <property type="entry name" value="A_NRPS_CmdD_like"/>
    <property type="match status" value="1"/>
</dbReference>
<dbReference type="FunFam" id="3.40.50.12780:FF:000012">
    <property type="entry name" value="Non-ribosomal peptide synthetase"/>
    <property type="match status" value="2"/>
</dbReference>
<dbReference type="PROSITE" id="PS00012">
    <property type="entry name" value="PHOSPHOPANTETHEINE"/>
    <property type="match status" value="1"/>
</dbReference>
<dbReference type="SUPFAM" id="SSF51735">
    <property type="entry name" value="NAD(P)-binding Rossmann-fold domains"/>
    <property type="match status" value="1"/>
</dbReference>
<dbReference type="Gene3D" id="3.30.300.30">
    <property type="match status" value="2"/>
</dbReference>
<dbReference type="Gene3D" id="2.30.38.10">
    <property type="entry name" value="Luciferase, Domain 3"/>
    <property type="match status" value="1"/>
</dbReference>
<dbReference type="Gene3D" id="3.40.50.980">
    <property type="match status" value="2"/>
</dbReference>
<dbReference type="Pfam" id="PF07993">
    <property type="entry name" value="NAD_binding_4"/>
    <property type="match status" value="1"/>
</dbReference>
<dbReference type="InterPro" id="IPR036736">
    <property type="entry name" value="ACP-like_sf"/>
</dbReference>
<dbReference type="Gene3D" id="3.40.50.12780">
    <property type="entry name" value="N-terminal domain of ligase-like"/>
    <property type="match status" value="1"/>
</dbReference>
<keyword evidence="5" id="KW-0436">Ligase</keyword>
<dbReference type="FunFam" id="1.10.1200.10:FF:000005">
    <property type="entry name" value="Nonribosomal peptide synthetase 1"/>
    <property type="match status" value="1"/>
</dbReference>
<dbReference type="NCBIfam" id="TIGR01746">
    <property type="entry name" value="Thioester-redct"/>
    <property type="match status" value="1"/>
</dbReference>
<dbReference type="Pfam" id="PF00501">
    <property type="entry name" value="AMP-binding"/>
    <property type="match status" value="2"/>
</dbReference>
<dbReference type="InterPro" id="IPR006162">
    <property type="entry name" value="Ppantetheine_attach_site"/>
</dbReference>
<dbReference type="GO" id="GO:0043041">
    <property type="term" value="P:amino acid activation for nonribosomal peptide biosynthetic process"/>
    <property type="evidence" value="ECO:0007669"/>
    <property type="project" value="TreeGrafter"/>
</dbReference>
<dbReference type="NCBIfam" id="TIGR01733">
    <property type="entry name" value="AA-adenyl-dom"/>
    <property type="match status" value="2"/>
</dbReference>
<dbReference type="FunFam" id="2.30.38.10:FF:000001">
    <property type="entry name" value="Non-ribosomal peptide synthetase PvdI"/>
    <property type="match status" value="2"/>
</dbReference>
<dbReference type="GO" id="GO:0005829">
    <property type="term" value="C:cytosol"/>
    <property type="evidence" value="ECO:0007669"/>
    <property type="project" value="TreeGrafter"/>
</dbReference>
<dbReference type="InterPro" id="IPR023213">
    <property type="entry name" value="CAT-like_dom_sf"/>
</dbReference>
<protein>
    <submittedName>
        <fullName evidence="7">Nonribosomal peptide synthetase DhbF</fullName>
    </submittedName>
</protein>
<dbReference type="InterPro" id="IPR000873">
    <property type="entry name" value="AMP-dep_synth/lig_dom"/>
</dbReference>
<dbReference type="EMBL" id="JAUSRD010000015">
    <property type="protein sequence ID" value="MDP9896087.1"/>
    <property type="molecule type" value="Genomic_DNA"/>
</dbReference>
<dbReference type="InterPro" id="IPR025110">
    <property type="entry name" value="AMP-bd_C"/>
</dbReference>
<name>A0AAW8D4U6_9BURK</name>
<dbReference type="Gene3D" id="1.10.1200.10">
    <property type="entry name" value="ACP-like"/>
    <property type="match status" value="2"/>
</dbReference>
<dbReference type="Gene3D" id="3.30.559.10">
    <property type="entry name" value="Chloramphenicol acetyltransferase-like domain"/>
    <property type="match status" value="2"/>
</dbReference>
<evidence type="ECO:0000313" key="8">
    <source>
        <dbReference type="Proteomes" id="UP001242045"/>
    </source>
</evidence>
<dbReference type="NCBIfam" id="NF003417">
    <property type="entry name" value="PRK04813.1"/>
    <property type="match status" value="2"/>
</dbReference>
<dbReference type="Pfam" id="PF00668">
    <property type="entry name" value="Condensation"/>
    <property type="match status" value="2"/>
</dbReference>
<gene>
    <name evidence="7" type="ORF">J2W31_005214</name>
</gene>
<dbReference type="InterPro" id="IPR020845">
    <property type="entry name" value="AMP-binding_CS"/>
</dbReference>
<dbReference type="FunFam" id="3.40.50.980:FF:000002">
    <property type="entry name" value="Enterobactin synthetase component F"/>
    <property type="match status" value="1"/>
</dbReference>
<dbReference type="CDD" id="cd17646">
    <property type="entry name" value="A_NRPS_AB3403-like"/>
    <property type="match status" value="1"/>
</dbReference>
<dbReference type="FunFam" id="1.10.1200.10:FF:000016">
    <property type="entry name" value="Non-ribosomal peptide synthase"/>
    <property type="match status" value="1"/>
</dbReference>
<comment type="similarity">
    <text evidence="2">Belongs to the ATP-dependent AMP-binding enzyme family.</text>
</comment>
<dbReference type="Proteomes" id="UP001242045">
    <property type="component" value="Unassembled WGS sequence"/>
</dbReference>
<dbReference type="GO" id="GO:0047527">
    <property type="term" value="F:2,3-dihydroxybenzoate-serine ligase activity"/>
    <property type="evidence" value="ECO:0007669"/>
    <property type="project" value="TreeGrafter"/>
</dbReference>
<dbReference type="InterPro" id="IPR020806">
    <property type="entry name" value="PKS_PP-bd"/>
</dbReference>
<dbReference type="Gene3D" id="3.40.50.720">
    <property type="entry name" value="NAD(P)-binding Rossmann-like Domain"/>
    <property type="match status" value="1"/>
</dbReference>
<dbReference type="GO" id="GO:0009366">
    <property type="term" value="C:enterobactin synthetase complex"/>
    <property type="evidence" value="ECO:0007669"/>
    <property type="project" value="TreeGrafter"/>
</dbReference>
<feature type="domain" description="Carrier" evidence="6">
    <location>
        <begin position="974"/>
        <end position="1049"/>
    </location>
</feature>
<dbReference type="InterPro" id="IPR009081">
    <property type="entry name" value="PP-bd_ACP"/>
</dbReference>
<dbReference type="GO" id="GO:0031177">
    <property type="term" value="F:phosphopantetheine binding"/>
    <property type="evidence" value="ECO:0007669"/>
    <property type="project" value="InterPro"/>
</dbReference>
<comment type="cofactor">
    <cofactor evidence="1">
        <name>pantetheine 4'-phosphate</name>
        <dbReference type="ChEBI" id="CHEBI:47942"/>
    </cofactor>
</comment>
<organism evidence="7 8">
    <name type="scientific">Variovorax boronicumulans</name>
    <dbReference type="NCBI Taxonomy" id="436515"/>
    <lineage>
        <taxon>Bacteria</taxon>
        <taxon>Pseudomonadati</taxon>
        <taxon>Pseudomonadota</taxon>
        <taxon>Betaproteobacteria</taxon>
        <taxon>Burkholderiales</taxon>
        <taxon>Comamonadaceae</taxon>
        <taxon>Variovorax</taxon>
    </lineage>
</organism>
<reference evidence="7" key="1">
    <citation type="submission" date="2023-07" db="EMBL/GenBank/DDBJ databases">
        <title>Sorghum-associated microbial communities from plants grown in Nebraska, USA.</title>
        <authorList>
            <person name="Schachtman D."/>
        </authorList>
    </citation>
    <scope>NUCLEOTIDE SEQUENCE</scope>
    <source>
        <strain evidence="7">DS3754</strain>
    </source>
</reference>
<dbReference type="Gene3D" id="3.30.559.30">
    <property type="entry name" value="Nonribosomal peptide synthetase, condensation domain"/>
    <property type="match status" value="2"/>
</dbReference>
<dbReference type="SUPFAM" id="SSF52777">
    <property type="entry name" value="CoA-dependent acyltransferases"/>
    <property type="match status" value="4"/>
</dbReference>
<dbReference type="SMART" id="SM00823">
    <property type="entry name" value="PKS_PP"/>
    <property type="match status" value="2"/>
</dbReference>
<dbReference type="FunFam" id="3.40.50.980:FF:000001">
    <property type="entry name" value="Non-ribosomal peptide synthetase"/>
    <property type="match status" value="2"/>
</dbReference>